<dbReference type="PANTHER" id="PTHR31849">
    <property type="entry name" value="CYSTEINE-RICH PDF MOTIF DOMAIN-CONTAINING PROTEIN 1"/>
    <property type="match status" value="1"/>
</dbReference>
<protein>
    <recommendedName>
        <fullName evidence="2">Cysteine-rich DPF motif domain-containing protein 1</fullName>
    </recommendedName>
</protein>
<keyword evidence="3" id="KW-0732">Signal</keyword>
<dbReference type="Pfam" id="PF10170">
    <property type="entry name" value="C6_DPF"/>
    <property type="match status" value="1"/>
</dbReference>
<name>A0AAD4MR63_9BILA</name>
<accession>A0AAD4MR63</accession>
<feature type="signal peptide" evidence="3">
    <location>
        <begin position="1"/>
        <end position="23"/>
    </location>
</feature>
<evidence type="ECO:0000256" key="2">
    <source>
        <dbReference type="ARBA" id="ARBA00014801"/>
    </source>
</evidence>
<gene>
    <name evidence="5" type="ORF">DdX_14895</name>
</gene>
<feature type="domain" description="Cysteine-rich DPF motif" evidence="4">
    <location>
        <begin position="145"/>
        <end position="244"/>
    </location>
</feature>
<dbReference type="InterPro" id="IPR018785">
    <property type="entry name" value="CDPF1_dom"/>
</dbReference>
<evidence type="ECO:0000313" key="6">
    <source>
        <dbReference type="Proteomes" id="UP001201812"/>
    </source>
</evidence>
<dbReference type="PANTHER" id="PTHR31849:SF1">
    <property type="entry name" value="CYSTEINE-RICH DPF MOTIF DOMAIN-CONTAINING PROTEIN 1"/>
    <property type="match status" value="1"/>
</dbReference>
<evidence type="ECO:0000259" key="4">
    <source>
        <dbReference type="Pfam" id="PF10170"/>
    </source>
</evidence>
<evidence type="ECO:0000256" key="1">
    <source>
        <dbReference type="ARBA" id="ARBA00007917"/>
    </source>
</evidence>
<sequence length="253" mass="29245">MHHHMKPFSFLLLAAHFFHTVFALYSYGTTEKSFESILSKAKTTTFKYFPVFDELGHNQTGNGLLRCLHLSIVNDCDETNGNYITTTVTFSRSNTGHETVNPSVLDLGFISINENHFVKRKMDVFELKKEKDLYPSDSKTAPVPFQCSKCNFSVECRFGPLDFDKVAYKEDVYYLRDPFEPPDYSKKAKDYSVDDFIVVGYNCFICSQPICIDEDCSVFYNHAYCLNCVQREKHSFPRELLQNIQKRAKKDST</sequence>
<proteinExistence type="inferred from homology"/>
<evidence type="ECO:0000313" key="5">
    <source>
        <dbReference type="EMBL" id="KAI1703471.1"/>
    </source>
</evidence>
<dbReference type="AlphaFoldDB" id="A0AAD4MR63"/>
<feature type="chain" id="PRO_5042040591" description="Cysteine-rich DPF motif domain-containing protein 1" evidence="3">
    <location>
        <begin position="24"/>
        <end position="253"/>
    </location>
</feature>
<reference evidence="5" key="1">
    <citation type="submission" date="2022-01" db="EMBL/GenBank/DDBJ databases">
        <title>Genome Sequence Resource for Two Populations of Ditylenchus destructor, the Migratory Endoparasitic Phytonematode.</title>
        <authorList>
            <person name="Zhang H."/>
            <person name="Lin R."/>
            <person name="Xie B."/>
        </authorList>
    </citation>
    <scope>NUCLEOTIDE SEQUENCE</scope>
    <source>
        <strain evidence="5">BazhouSP</strain>
    </source>
</reference>
<dbReference type="EMBL" id="JAKKPZ010000082">
    <property type="protein sequence ID" value="KAI1703471.1"/>
    <property type="molecule type" value="Genomic_DNA"/>
</dbReference>
<comment type="similarity">
    <text evidence="1">Belongs to the CDPF1 family.</text>
</comment>
<comment type="caution">
    <text evidence="5">The sequence shown here is derived from an EMBL/GenBank/DDBJ whole genome shotgun (WGS) entry which is preliminary data.</text>
</comment>
<dbReference type="PRINTS" id="PR01995">
    <property type="entry name" value="UPF0595"/>
</dbReference>
<dbReference type="InterPro" id="IPR042426">
    <property type="entry name" value="CDPF1"/>
</dbReference>
<organism evidence="5 6">
    <name type="scientific">Ditylenchus destructor</name>
    <dbReference type="NCBI Taxonomy" id="166010"/>
    <lineage>
        <taxon>Eukaryota</taxon>
        <taxon>Metazoa</taxon>
        <taxon>Ecdysozoa</taxon>
        <taxon>Nematoda</taxon>
        <taxon>Chromadorea</taxon>
        <taxon>Rhabditida</taxon>
        <taxon>Tylenchina</taxon>
        <taxon>Tylenchomorpha</taxon>
        <taxon>Sphaerularioidea</taxon>
        <taxon>Anguinidae</taxon>
        <taxon>Anguininae</taxon>
        <taxon>Ditylenchus</taxon>
    </lineage>
</organism>
<keyword evidence="6" id="KW-1185">Reference proteome</keyword>
<evidence type="ECO:0000256" key="3">
    <source>
        <dbReference type="SAM" id="SignalP"/>
    </source>
</evidence>
<dbReference type="Proteomes" id="UP001201812">
    <property type="component" value="Unassembled WGS sequence"/>
</dbReference>